<feature type="domain" description="ATP-grasp" evidence="16">
    <location>
        <begin position="107"/>
        <end position="313"/>
    </location>
</feature>
<dbReference type="SMART" id="SM01209">
    <property type="entry name" value="GARS_A"/>
    <property type="match status" value="1"/>
</dbReference>
<keyword evidence="10" id="KW-0464">Manganese</keyword>
<protein>
    <recommendedName>
        <fullName evidence="4 14">Phosphoribosylamine--glycine ligase</fullName>
        <ecNumber evidence="4 14">6.3.4.13</ecNumber>
    </recommendedName>
    <alternativeName>
        <fullName evidence="14">GARS</fullName>
    </alternativeName>
    <alternativeName>
        <fullName evidence="12 14">Glycinamide ribonucleotide synthetase</fullName>
    </alternativeName>
    <alternativeName>
        <fullName evidence="13 14">Phosphoribosylglycinamide synthetase</fullName>
    </alternativeName>
</protein>
<accession>B8I489</accession>
<dbReference type="FunFam" id="3.30.1490.20:FF:000006">
    <property type="entry name" value="phosphoribosylamine--glycine ligase, chloroplastic-like"/>
    <property type="match status" value="1"/>
</dbReference>
<dbReference type="InterPro" id="IPR020560">
    <property type="entry name" value="PRibGlycinamide_synth_C-dom"/>
</dbReference>
<dbReference type="Gene3D" id="3.30.470.20">
    <property type="entry name" value="ATP-grasp fold, B domain"/>
    <property type="match status" value="1"/>
</dbReference>
<dbReference type="eggNOG" id="COG0151">
    <property type="taxonomic scope" value="Bacteria"/>
</dbReference>
<dbReference type="GO" id="GO:0009113">
    <property type="term" value="P:purine nucleobase biosynthetic process"/>
    <property type="evidence" value="ECO:0007669"/>
    <property type="project" value="InterPro"/>
</dbReference>
<keyword evidence="9 15" id="KW-0067">ATP-binding</keyword>
<evidence type="ECO:0000256" key="5">
    <source>
        <dbReference type="ARBA" id="ARBA00022598"/>
    </source>
</evidence>
<evidence type="ECO:0000313" key="18">
    <source>
        <dbReference type="Proteomes" id="UP000001349"/>
    </source>
</evidence>
<comment type="cofactor">
    <cofactor evidence="2">
        <name>Mg(2+)</name>
        <dbReference type="ChEBI" id="CHEBI:18420"/>
    </cofactor>
</comment>
<dbReference type="PANTHER" id="PTHR43472:SF1">
    <property type="entry name" value="PHOSPHORIBOSYLAMINE--GLYCINE LIGASE, CHLOROPLASTIC"/>
    <property type="match status" value="1"/>
</dbReference>
<evidence type="ECO:0000256" key="15">
    <source>
        <dbReference type="PROSITE-ProRule" id="PRU00409"/>
    </source>
</evidence>
<sequence length="419" mass="45414">MKVLVVGGGGREHTIVWKLSQSPKISKLYCAPGNGGISGLAECVPIKAMDMDEIVKFSKENKVDMVVVAPDDPLAAGLVDKLTEAGVRAFGPVKAAAIIEGSKAFSKDLMKKYNIPTAGYMVFDNCTEALQYLDTCSAPIVVKADGLALGKGVIIAKTIQEAREAVKGMMNDKIFGEAGSRVVIEEFIQGPEVSILAFTDGKTIVPMVSSQDHKRVFDNDQGPNTGGMGTFSPSPLYDKKLNDYCMKEIFTPTVEAMNKEGRKFKGVLYFGLMITKDGPKVLEYNARFGDPETQVVLPRLKTDLLVIFEAIIDERLCDIHIKWDDNSAVCVIAASGGYPRKYSTGLEISGIDNAEANGETIVFHSGTSCKDGKYYTAGGRVLGVTAVESTMDKAIEKAYAGIEKIQFEGMHYRKDIGRK</sequence>
<name>B8I489_RUMCH</name>
<dbReference type="GO" id="GO:0004637">
    <property type="term" value="F:phosphoribosylamine-glycine ligase activity"/>
    <property type="evidence" value="ECO:0007669"/>
    <property type="project" value="UniProtKB-UniRule"/>
</dbReference>
<evidence type="ECO:0000259" key="16">
    <source>
        <dbReference type="PROSITE" id="PS50975"/>
    </source>
</evidence>
<evidence type="ECO:0000256" key="2">
    <source>
        <dbReference type="ARBA" id="ARBA00001946"/>
    </source>
</evidence>
<keyword evidence="7 15" id="KW-0547">Nucleotide-binding</keyword>
<keyword evidence="5 14" id="KW-0436">Ligase</keyword>
<evidence type="ECO:0000256" key="10">
    <source>
        <dbReference type="ARBA" id="ARBA00023211"/>
    </source>
</evidence>
<dbReference type="SUPFAM" id="SSF52440">
    <property type="entry name" value="PreATP-grasp domain"/>
    <property type="match status" value="1"/>
</dbReference>
<dbReference type="PROSITE" id="PS50975">
    <property type="entry name" value="ATP_GRASP"/>
    <property type="match status" value="1"/>
</dbReference>
<dbReference type="AlphaFoldDB" id="B8I489"/>
<dbReference type="Pfam" id="PF02843">
    <property type="entry name" value="GARS_C"/>
    <property type="match status" value="1"/>
</dbReference>
<dbReference type="InterPro" id="IPR020559">
    <property type="entry name" value="PRibGlycinamide_synth_CS"/>
</dbReference>
<organism evidence="17 18">
    <name type="scientific">Ruminiclostridium cellulolyticum (strain ATCC 35319 / DSM 5812 / JCM 6584 / H10)</name>
    <name type="common">Clostridium cellulolyticum</name>
    <dbReference type="NCBI Taxonomy" id="394503"/>
    <lineage>
        <taxon>Bacteria</taxon>
        <taxon>Bacillati</taxon>
        <taxon>Bacillota</taxon>
        <taxon>Clostridia</taxon>
        <taxon>Eubacteriales</taxon>
        <taxon>Oscillospiraceae</taxon>
        <taxon>Ruminiclostridium</taxon>
    </lineage>
</organism>
<proteinExistence type="inferred from homology"/>
<evidence type="ECO:0000256" key="8">
    <source>
        <dbReference type="ARBA" id="ARBA00022755"/>
    </source>
</evidence>
<dbReference type="NCBIfam" id="TIGR00877">
    <property type="entry name" value="purD"/>
    <property type="match status" value="1"/>
</dbReference>
<dbReference type="RefSeq" id="WP_015925617.1">
    <property type="nucleotide sequence ID" value="NC_011898.1"/>
</dbReference>
<evidence type="ECO:0000313" key="17">
    <source>
        <dbReference type="EMBL" id="ACL76522.1"/>
    </source>
</evidence>
<comment type="catalytic activity">
    <reaction evidence="14">
        <text>5-phospho-beta-D-ribosylamine + glycine + ATP = N(1)-(5-phospho-beta-D-ribosyl)glycinamide + ADP + phosphate + H(+)</text>
        <dbReference type="Rhea" id="RHEA:17453"/>
        <dbReference type="ChEBI" id="CHEBI:15378"/>
        <dbReference type="ChEBI" id="CHEBI:30616"/>
        <dbReference type="ChEBI" id="CHEBI:43474"/>
        <dbReference type="ChEBI" id="CHEBI:57305"/>
        <dbReference type="ChEBI" id="CHEBI:58681"/>
        <dbReference type="ChEBI" id="CHEBI:143788"/>
        <dbReference type="ChEBI" id="CHEBI:456216"/>
        <dbReference type="EC" id="6.3.4.13"/>
    </reaction>
</comment>
<dbReference type="GO" id="GO:0046872">
    <property type="term" value="F:metal ion binding"/>
    <property type="evidence" value="ECO:0007669"/>
    <property type="project" value="UniProtKB-KW"/>
</dbReference>
<dbReference type="PROSITE" id="PS00184">
    <property type="entry name" value="GARS"/>
    <property type="match status" value="1"/>
</dbReference>
<comment type="similarity">
    <text evidence="11 14">Belongs to the GARS family.</text>
</comment>
<dbReference type="InterPro" id="IPR020561">
    <property type="entry name" value="PRibGlycinamid_synth_ATP-grasp"/>
</dbReference>
<dbReference type="PANTHER" id="PTHR43472">
    <property type="entry name" value="PHOSPHORIBOSYLAMINE--GLYCINE LIGASE"/>
    <property type="match status" value="1"/>
</dbReference>
<evidence type="ECO:0000256" key="11">
    <source>
        <dbReference type="ARBA" id="ARBA00038345"/>
    </source>
</evidence>
<evidence type="ECO:0000256" key="4">
    <source>
        <dbReference type="ARBA" id="ARBA00013255"/>
    </source>
</evidence>
<dbReference type="InterPro" id="IPR013815">
    <property type="entry name" value="ATP_grasp_subdomain_1"/>
</dbReference>
<dbReference type="Gene3D" id="3.90.600.10">
    <property type="entry name" value="Phosphoribosylglycinamide synthetase, C-terminal domain"/>
    <property type="match status" value="1"/>
</dbReference>
<dbReference type="InterPro" id="IPR000115">
    <property type="entry name" value="PRibGlycinamide_synth"/>
</dbReference>
<dbReference type="EMBL" id="CP001348">
    <property type="protein sequence ID" value="ACL76522.1"/>
    <property type="molecule type" value="Genomic_DNA"/>
</dbReference>
<evidence type="ECO:0000256" key="1">
    <source>
        <dbReference type="ARBA" id="ARBA00001936"/>
    </source>
</evidence>
<evidence type="ECO:0000256" key="9">
    <source>
        <dbReference type="ARBA" id="ARBA00022840"/>
    </source>
</evidence>
<evidence type="ECO:0000256" key="7">
    <source>
        <dbReference type="ARBA" id="ARBA00022741"/>
    </source>
</evidence>
<dbReference type="InterPro" id="IPR011761">
    <property type="entry name" value="ATP-grasp"/>
</dbReference>
<comment type="pathway">
    <text evidence="3 14">Purine metabolism; IMP biosynthesis via de novo pathway; N(1)-(5-phospho-D-ribosyl)glycinamide from 5-phospho-alpha-D-ribose 1-diphosphate: step 2/2.</text>
</comment>
<evidence type="ECO:0000256" key="14">
    <source>
        <dbReference type="HAMAP-Rule" id="MF_00138"/>
    </source>
</evidence>
<dbReference type="FunFam" id="3.30.470.20:FF:000018">
    <property type="entry name" value="Trifunctional purine biosynthetic protein adenosine-3"/>
    <property type="match status" value="1"/>
</dbReference>
<dbReference type="Proteomes" id="UP000001349">
    <property type="component" value="Chromosome"/>
</dbReference>
<evidence type="ECO:0000256" key="13">
    <source>
        <dbReference type="ARBA" id="ARBA00042864"/>
    </source>
</evidence>
<dbReference type="HAMAP" id="MF_00138">
    <property type="entry name" value="GARS"/>
    <property type="match status" value="1"/>
</dbReference>
<dbReference type="Pfam" id="PF02844">
    <property type="entry name" value="GARS_N"/>
    <property type="match status" value="1"/>
</dbReference>
<dbReference type="SUPFAM" id="SSF56059">
    <property type="entry name" value="Glutathione synthetase ATP-binding domain-like"/>
    <property type="match status" value="1"/>
</dbReference>
<keyword evidence="6" id="KW-0479">Metal-binding</keyword>
<evidence type="ECO:0000256" key="12">
    <source>
        <dbReference type="ARBA" id="ARBA00042242"/>
    </source>
</evidence>
<dbReference type="UniPathway" id="UPA00074">
    <property type="reaction ID" value="UER00125"/>
</dbReference>
<dbReference type="InterPro" id="IPR037123">
    <property type="entry name" value="PRibGlycinamide_synth_C_sf"/>
</dbReference>
<dbReference type="InterPro" id="IPR011054">
    <property type="entry name" value="Rudment_hybrid_motif"/>
</dbReference>
<dbReference type="OrthoDB" id="9807240at2"/>
<reference evidence="17 18" key="1">
    <citation type="submission" date="2009-01" db="EMBL/GenBank/DDBJ databases">
        <title>Complete sequence of Clostridium cellulolyticum H10.</title>
        <authorList>
            <consortium name="US DOE Joint Genome Institute"/>
            <person name="Lucas S."/>
            <person name="Copeland A."/>
            <person name="Lapidus A."/>
            <person name="Glavina del Rio T."/>
            <person name="Dalin E."/>
            <person name="Tice H."/>
            <person name="Bruce D."/>
            <person name="Goodwin L."/>
            <person name="Pitluck S."/>
            <person name="Chertkov O."/>
            <person name="Saunders E."/>
            <person name="Brettin T."/>
            <person name="Detter J.C."/>
            <person name="Han C."/>
            <person name="Larimer F."/>
            <person name="Land M."/>
            <person name="Hauser L."/>
            <person name="Kyrpides N."/>
            <person name="Ivanova N."/>
            <person name="Zhou J."/>
            <person name="Richardson P."/>
        </authorList>
    </citation>
    <scope>NUCLEOTIDE SEQUENCE [LARGE SCALE GENOMIC DNA]</scope>
    <source>
        <strain evidence="18">ATCC 35319 / DSM 5812 / JCM 6584 / H10</strain>
    </source>
</reference>
<gene>
    <name evidence="14" type="primary">purD</name>
    <name evidence="17" type="ordered locus">Ccel_2180</name>
</gene>
<dbReference type="SMART" id="SM01210">
    <property type="entry name" value="GARS_C"/>
    <property type="match status" value="1"/>
</dbReference>
<dbReference type="SUPFAM" id="SSF51246">
    <property type="entry name" value="Rudiment single hybrid motif"/>
    <property type="match status" value="1"/>
</dbReference>
<keyword evidence="8 14" id="KW-0658">Purine biosynthesis</keyword>
<dbReference type="FunFam" id="3.90.600.10:FF:000001">
    <property type="entry name" value="Trifunctional purine biosynthetic protein adenosine-3"/>
    <property type="match status" value="1"/>
</dbReference>
<dbReference type="HOGENOM" id="CLU_027420_3_1_9"/>
<dbReference type="Gene3D" id="3.40.50.20">
    <property type="match status" value="1"/>
</dbReference>
<comment type="cofactor">
    <cofactor evidence="1">
        <name>Mn(2+)</name>
        <dbReference type="ChEBI" id="CHEBI:29035"/>
    </cofactor>
</comment>
<dbReference type="GO" id="GO:0005524">
    <property type="term" value="F:ATP binding"/>
    <property type="evidence" value="ECO:0007669"/>
    <property type="project" value="UniProtKB-UniRule"/>
</dbReference>
<keyword evidence="18" id="KW-1185">Reference proteome</keyword>
<dbReference type="InterPro" id="IPR020562">
    <property type="entry name" value="PRibGlycinamide_synth_N"/>
</dbReference>
<dbReference type="STRING" id="394503.Ccel_2180"/>
<evidence type="ECO:0000256" key="3">
    <source>
        <dbReference type="ARBA" id="ARBA00005174"/>
    </source>
</evidence>
<dbReference type="Gene3D" id="3.30.1490.20">
    <property type="entry name" value="ATP-grasp fold, A domain"/>
    <property type="match status" value="1"/>
</dbReference>
<evidence type="ECO:0000256" key="6">
    <source>
        <dbReference type="ARBA" id="ARBA00022723"/>
    </source>
</evidence>
<dbReference type="KEGG" id="cce:Ccel_2180"/>
<dbReference type="GO" id="GO:0006189">
    <property type="term" value="P:'de novo' IMP biosynthetic process"/>
    <property type="evidence" value="ECO:0007669"/>
    <property type="project" value="UniProtKB-UniRule"/>
</dbReference>
<dbReference type="InterPro" id="IPR016185">
    <property type="entry name" value="PreATP-grasp_dom_sf"/>
</dbReference>
<dbReference type="EC" id="6.3.4.13" evidence="4 14"/>
<dbReference type="Pfam" id="PF01071">
    <property type="entry name" value="GARS_A"/>
    <property type="match status" value="1"/>
</dbReference>